<dbReference type="InterPro" id="IPR006429">
    <property type="entry name" value="Phage_lambda_portal"/>
</dbReference>
<gene>
    <name evidence="1" type="ORF">LCGC14_1324160</name>
</gene>
<dbReference type="GO" id="GO:0019068">
    <property type="term" value="P:virion assembly"/>
    <property type="evidence" value="ECO:0007669"/>
    <property type="project" value="InterPro"/>
</dbReference>
<sequence length="183" mass="20578">MSPARKTKIVDASGDRMVVVDGPDGTRFVSQQQWMTSRRWEAAETNRLNEAHWAHATQSDRPVNDWLEEQLPTLRARATYEERQNPIITGAIGTLSDDVVGPDGPTPEVQSSSKAFNAAAERVWRKWFAAPTFRPNVSGASVLRLWVEDLPRCGEFLSEIATDPFAEGPVKMRLRLKHPRDLV</sequence>
<evidence type="ECO:0000313" key="1">
    <source>
        <dbReference type="EMBL" id="KKM81988.1"/>
    </source>
</evidence>
<dbReference type="Pfam" id="PF05136">
    <property type="entry name" value="Phage_portal_2"/>
    <property type="match status" value="1"/>
</dbReference>
<proteinExistence type="predicted"/>
<protein>
    <submittedName>
        <fullName evidence="1">Uncharacterized protein</fullName>
    </submittedName>
</protein>
<feature type="non-terminal residue" evidence="1">
    <location>
        <position position="183"/>
    </location>
</feature>
<comment type="caution">
    <text evidence="1">The sequence shown here is derived from an EMBL/GenBank/DDBJ whole genome shotgun (WGS) entry which is preliminary data.</text>
</comment>
<dbReference type="AlphaFoldDB" id="A0A0F9KJ56"/>
<reference evidence="1" key="1">
    <citation type="journal article" date="2015" name="Nature">
        <title>Complex archaea that bridge the gap between prokaryotes and eukaryotes.</title>
        <authorList>
            <person name="Spang A."/>
            <person name="Saw J.H."/>
            <person name="Jorgensen S.L."/>
            <person name="Zaremba-Niedzwiedzka K."/>
            <person name="Martijn J."/>
            <person name="Lind A.E."/>
            <person name="van Eijk R."/>
            <person name="Schleper C."/>
            <person name="Guy L."/>
            <person name="Ettema T.J."/>
        </authorList>
    </citation>
    <scope>NUCLEOTIDE SEQUENCE</scope>
</reference>
<name>A0A0F9KJ56_9ZZZZ</name>
<accession>A0A0F9KJ56</accession>
<organism evidence="1">
    <name type="scientific">marine sediment metagenome</name>
    <dbReference type="NCBI Taxonomy" id="412755"/>
    <lineage>
        <taxon>unclassified sequences</taxon>
        <taxon>metagenomes</taxon>
        <taxon>ecological metagenomes</taxon>
    </lineage>
</organism>
<dbReference type="EMBL" id="LAZR01007931">
    <property type="protein sequence ID" value="KKM81988.1"/>
    <property type="molecule type" value="Genomic_DNA"/>
</dbReference>
<dbReference type="GO" id="GO:0005198">
    <property type="term" value="F:structural molecule activity"/>
    <property type="evidence" value="ECO:0007669"/>
    <property type="project" value="InterPro"/>
</dbReference>